<name>A0A5B7F7I5_PORTR</name>
<dbReference type="Proteomes" id="UP000324222">
    <property type="component" value="Unassembled WGS sequence"/>
</dbReference>
<keyword evidence="2" id="KW-1185">Reference proteome</keyword>
<accession>A0A5B7F7I5</accession>
<proteinExistence type="predicted"/>
<evidence type="ECO:0000313" key="2">
    <source>
        <dbReference type="Proteomes" id="UP000324222"/>
    </source>
</evidence>
<sequence length="152" mass="16774">MHALSTVPPSFPKPQRVGRKCSVFRGHCCVFVLLSDVPSRVSTTLLLPHVLRSSPRPIVAVQSSASLLLFPPLLHALHASPILDAPLEKMCRASKTRQRQMCYSGGVLMVGGQAYPNLPRPLLVLFHSTNSPNPQEVKFLPEKRNEMLAMQT</sequence>
<gene>
    <name evidence="1" type="ORF">E2C01_037210</name>
</gene>
<comment type="caution">
    <text evidence="1">The sequence shown here is derived from an EMBL/GenBank/DDBJ whole genome shotgun (WGS) entry which is preliminary data.</text>
</comment>
<dbReference type="AlphaFoldDB" id="A0A5B7F7I5"/>
<protein>
    <submittedName>
        <fullName evidence="1">Uncharacterized protein</fullName>
    </submittedName>
</protein>
<dbReference type="EMBL" id="VSRR010005886">
    <property type="protein sequence ID" value="MPC43560.1"/>
    <property type="molecule type" value="Genomic_DNA"/>
</dbReference>
<organism evidence="1 2">
    <name type="scientific">Portunus trituberculatus</name>
    <name type="common">Swimming crab</name>
    <name type="synonym">Neptunus trituberculatus</name>
    <dbReference type="NCBI Taxonomy" id="210409"/>
    <lineage>
        <taxon>Eukaryota</taxon>
        <taxon>Metazoa</taxon>
        <taxon>Ecdysozoa</taxon>
        <taxon>Arthropoda</taxon>
        <taxon>Crustacea</taxon>
        <taxon>Multicrustacea</taxon>
        <taxon>Malacostraca</taxon>
        <taxon>Eumalacostraca</taxon>
        <taxon>Eucarida</taxon>
        <taxon>Decapoda</taxon>
        <taxon>Pleocyemata</taxon>
        <taxon>Brachyura</taxon>
        <taxon>Eubrachyura</taxon>
        <taxon>Portunoidea</taxon>
        <taxon>Portunidae</taxon>
        <taxon>Portuninae</taxon>
        <taxon>Portunus</taxon>
    </lineage>
</organism>
<reference evidence="1 2" key="1">
    <citation type="submission" date="2019-05" db="EMBL/GenBank/DDBJ databases">
        <title>Another draft genome of Portunus trituberculatus and its Hox gene families provides insights of decapod evolution.</title>
        <authorList>
            <person name="Jeong J.-H."/>
            <person name="Song I."/>
            <person name="Kim S."/>
            <person name="Choi T."/>
            <person name="Kim D."/>
            <person name="Ryu S."/>
            <person name="Kim W."/>
        </authorList>
    </citation>
    <scope>NUCLEOTIDE SEQUENCE [LARGE SCALE GENOMIC DNA]</scope>
    <source>
        <tissue evidence="1">Muscle</tissue>
    </source>
</reference>
<evidence type="ECO:0000313" key="1">
    <source>
        <dbReference type="EMBL" id="MPC43560.1"/>
    </source>
</evidence>